<keyword evidence="2" id="KW-1185">Reference proteome</keyword>
<dbReference type="InterPro" id="IPR025242">
    <property type="entry name" value="DUF4193"/>
</dbReference>
<protein>
    <submittedName>
        <fullName evidence="1">Uncharacterized protein DUF4193</fullName>
    </submittedName>
</protein>
<dbReference type="AlphaFoldDB" id="A0A2A9DQE9"/>
<reference evidence="1 2" key="1">
    <citation type="submission" date="2017-10" db="EMBL/GenBank/DDBJ databases">
        <title>Sequencing the genomes of 1000 actinobacteria strains.</title>
        <authorList>
            <person name="Klenk H.-P."/>
        </authorList>
    </citation>
    <scope>NUCLEOTIDE SEQUENCE [LARGE SCALE GENOMIC DNA]</scope>
    <source>
        <strain evidence="1 2">DSM 20688</strain>
    </source>
</reference>
<sequence length="97" mass="10519">MATDYDSPRGNVADELDADSLEGLKAAEASNSSMDDDGEIVDSFEPPLMDVSGEEINVSVVPRKDDEFTCASCFLVQSKKRIAYVEDDGSMICLDCE</sequence>
<gene>
    <name evidence="1" type="ORF">ATK06_1698</name>
</gene>
<dbReference type="OrthoDB" id="4732434at2"/>
<proteinExistence type="predicted"/>
<comment type="caution">
    <text evidence="1">The sequence shown here is derived from an EMBL/GenBank/DDBJ whole genome shotgun (WGS) entry which is preliminary data.</text>
</comment>
<dbReference type="Pfam" id="PF13834">
    <property type="entry name" value="DUF4193"/>
    <property type="match status" value="1"/>
</dbReference>
<name>A0A2A9DQE9_9CORY</name>
<accession>A0A2A9DQE9</accession>
<dbReference type="STRING" id="1724.GCA_001044175_00988"/>
<dbReference type="Proteomes" id="UP000221653">
    <property type="component" value="Unassembled WGS sequence"/>
</dbReference>
<evidence type="ECO:0000313" key="1">
    <source>
        <dbReference type="EMBL" id="PFG28586.1"/>
    </source>
</evidence>
<organism evidence="1 2">
    <name type="scientific">Corynebacterium renale</name>
    <dbReference type="NCBI Taxonomy" id="1724"/>
    <lineage>
        <taxon>Bacteria</taxon>
        <taxon>Bacillati</taxon>
        <taxon>Actinomycetota</taxon>
        <taxon>Actinomycetes</taxon>
        <taxon>Mycobacteriales</taxon>
        <taxon>Corynebacteriaceae</taxon>
        <taxon>Corynebacterium</taxon>
    </lineage>
</organism>
<dbReference type="EMBL" id="PDJF01000001">
    <property type="protein sequence ID" value="PFG28586.1"/>
    <property type="molecule type" value="Genomic_DNA"/>
</dbReference>
<dbReference type="RefSeq" id="WP_048379152.1">
    <property type="nucleotide sequence ID" value="NZ_LDYE01000003.1"/>
</dbReference>
<evidence type="ECO:0000313" key="2">
    <source>
        <dbReference type="Proteomes" id="UP000221653"/>
    </source>
</evidence>